<feature type="region of interest" description="Disordered" evidence="1">
    <location>
        <begin position="26"/>
        <end position="52"/>
    </location>
</feature>
<feature type="signal peptide" evidence="2">
    <location>
        <begin position="1"/>
        <end position="21"/>
    </location>
</feature>
<accession>A0A0F6SDS6</accession>
<dbReference type="Gene3D" id="3.40.50.410">
    <property type="entry name" value="von Willebrand factor, type A domain"/>
    <property type="match status" value="1"/>
</dbReference>
<dbReference type="KEGG" id="samy:DB32_001108"/>
<evidence type="ECO:0000256" key="1">
    <source>
        <dbReference type="SAM" id="MobiDB-lite"/>
    </source>
</evidence>
<feature type="chain" id="PRO_5002509741" description="VWFA domain-containing protein" evidence="2">
    <location>
        <begin position="22"/>
        <end position="399"/>
    </location>
</feature>
<dbReference type="RefSeq" id="WP_053231364.1">
    <property type="nucleotide sequence ID" value="NZ_CP011125.1"/>
</dbReference>
<proteinExistence type="predicted"/>
<dbReference type="EMBL" id="CP011125">
    <property type="protein sequence ID" value="AKF03959.1"/>
    <property type="molecule type" value="Genomic_DNA"/>
</dbReference>
<dbReference type="Proteomes" id="UP000034883">
    <property type="component" value="Chromosome"/>
</dbReference>
<dbReference type="PROSITE" id="PS51257">
    <property type="entry name" value="PROKAR_LIPOPROTEIN"/>
    <property type="match status" value="1"/>
</dbReference>
<sequence length="399" mass="42170">MLHVRSLYFVCLAALALTACIDDGEGDGGRRNRDSGTGTPGGETGAQCSDGIDNDNDGVRDCDEATCGAAPNCLVDAGPRGDGGFDTCDELPFEAETRFAPIDIVWIIDNSGSMDGEAAIIQDNMNAFVSAIEASGITDYHVIVITASGFVNVPPPLGTDTARFRFVSYDVQSQDAMSDLIASYSMWSDFLRRDAVTHIVHVTDDESSMSAADFQTMFNGLLGHAWTSHAIASPPGSTNCGPFGCGGPFPFPIDGCSGPNGEAADNGDHYWDIATRTGGQRISICTADWSAAFSTLLASIAVPTAIPCEFDIPEPPDGMEFDSRRVNVVYTPGGGAEQRFPYVGTDDGANCPSSGADGWYYDDPENPTQIRLCPSTCSRVEADTSGRVDIALGCERLII</sequence>
<dbReference type="InterPro" id="IPR036465">
    <property type="entry name" value="vWFA_dom_sf"/>
</dbReference>
<organism evidence="3 4">
    <name type="scientific">Sandaracinus amylolyticus</name>
    <dbReference type="NCBI Taxonomy" id="927083"/>
    <lineage>
        <taxon>Bacteria</taxon>
        <taxon>Pseudomonadati</taxon>
        <taxon>Myxococcota</taxon>
        <taxon>Polyangia</taxon>
        <taxon>Polyangiales</taxon>
        <taxon>Sandaracinaceae</taxon>
        <taxon>Sandaracinus</taxon>
    </lineage>
</organism>
<reference evidence="3 4" key="1">
    <citation type="submission" date="2015-03" db="EMBL/GenBank/DDBJ databases">
        <title>Genome assembly of Sandaracinus amylolyticus DSM 53668.</title>
        <authorList>
            <person name="Sharma G."/>
            <person name="Subramanian S."/>
        </authorList>
    </citation>
    <scope>NUCLEOTIDE SEQUENCE [LARGE SCALE GENOMIC DNA]</scope>
    <source>
        <strain evidence="3 4">DSM 53668</strain>
    </source>
</reference>
<evidence type="ECO:0000313" key="4">
    <source>
        <dbReference type="Proteomes" id="UP000034883"/>
    </source>
</evidence>
<keyword evidence="4" id="KW-1185">Reference proteome</keyword>
<name>A0A0F6SDS6_9BACT</name>
<gene>
    <name evidence="3" type="ORF">DB32_001108</name>
</gene>
<dbReference type="AlphaFoldDB" id="A0A0F6SDS6"/>
<evidence type="ECO:0000256" key="2">
    <source>
        <dbReference type="SAM" id="SignalP"/>
    </source>
</evidence>
<dbReference type="SUPFAM" id="SSF53300">
    <property type="entry name" value="vWA-like"/>
    <property type="match status" value="1"/>
</dbReference>
<dbReference type="OrthoDB" id="5504657at2"/>
<evidence type="ECO:0000313" key="3">
    <source>
        <dbReference type="EMBL" id="AKF03959.1"/>
    </source>
</evidence>
<dbReference type="STRING" id="927083.DB32_001108"/>
<protein>
    <recommendedName>
        <fullName evidence="5">VWFA domain-containing protein</fullName>
    </recommendedName>
</protein>
<evidence type="ECO:0008006" key="5">
    <source>
        <dbReference type="Google" id="ProtNLM"/>
    </source>
</evidence>
<keyword evidence="2" id="KW-0732">Signal</keyword>